<sequence>IPVLLRNYQWKMRGDISGQHEEGLVIGLAVF</sequence>
<gene>
    <name evidence="1" type="ORF">S01H1_50932</name>
</gene>
<proteinExistence type="predicted"/>
<dbReference type="EMBL" id="BARS01032841">
    <property type="protein sequence ID" value="GAG19084.1"/>
    <property type="molecule type" value="Genomic_DNA"/>
</dbReference>
<protein>
    <submittedName>
        <fullName evidence="1">Uncharacterized protein</fullName>
    </submittedName>
</protein>
<evidence type="ECO:0000313" key="1">
    <source>
        <dbReference type="EMBL" id="GAG19084.1"/>
    </source>
</evidence>
<comment type="caution">
    <text evidence="1">The sequence shown here is derived from an EMBL/GenBank/DDBJ whole genome shotgun (WGS) entry which is preliminary data.</text>
</comment>
<accession>X0VL93</accession>
<dbReference type="AlphaFoldDB" id="X0VL93"/>
<reference evidence="1" key="1">
    <citation type="journal article" date="2014" name="Front. Microbiol.">
        <title>High frequency of phylogenetically diverse reductive dehalogenase-homologous genes in deep subseafloor sedimentary metagenomes.</title>
        <authorList>
            <person name="Kawai M."/>
            <person name="Futagami T."/>
            <person name="Toyoda A."/>
            <person name="Takaki Y."/>
            <person name="Nishi S."/>
            <person name="Hori S."/>
            <person name="Arai W."/>
            <person name="Tsubouchi T."/>
            <person name="Morono Y."/>
            <person name="Uchiyama I."/>
            <person name="Ito T."/>
            <person name="Fujiyama A."/>
            <person name="Inagaki F."/>
            <person name="Takami H."/>
        </authorList>
    </citation>
    <scope>NUCLEOTIDE SEQUENCE</scope>
    <source>
        <strain evidence="1">Expedition CK06-06</strain>
    </source>
</reference>
<feature type="non-terminal residue" evidence="1">
    <location>
        <position position="1"/>
    </location>
</feature>
<organism evidence="1">
    <name type="scientific">marine sediment metagenome</name>
    <dbReference type="NCBI Taxonomy" id="412755"/>
    <lineage>
        <taxon>unclassified sequences</taxon>
        <taxon>metagenomes</taxon>
        <taxon>ecological metagenomes</taxon>
    </lineage>
</organism>
<name>X0VL93_9ZZZZ</name>